<gene>
    <name evidence="7" type="primary">sbcD</name>
    <name evidence="10" type="ORF">SAMN04489760_10198</name>
</gene>
<organism evidence="10 11">
    <name type="scientific">Syntrophus gentianae</name>
    <dbReference type="NCBI Taxonomy" id="43775"/>
    <lineage>
        <taxon>Bacteria</taxon>
        <taxon>Pseudomonadati</taxon>
        <taxon>Thermodesulfobacteriota</taxon>
        <taxon>Syntrophia</taxon>
        <taxon>Syntrophales</taxon>
        <taxon>Syntrophaceae</taxon>
        <taxon>Syntrophus</taxon>
    </lineage>
</organism>
<comment type="similarity">
    <text evidence="1 7">Belongs to the SbcD family.</text>
</comment>
<keyword evidence="11" id="KW-1185">Reference proteome</keyword>
<evidence type="ECO:0000256" key="2">
    <source>
        <dbReference type="ARBA" id="ARBA00011322"/>
    </source>
</evidence>
<dbReference type="NCBIfam" id="TIGR00619">
    <property type="entry name" value="sbcd"/>
    <property type="match status" value="1"/>
</dbReference>
<name>A0A1H7UBW5_9BACT</name>
<accession>A0A1H7UBW5</accession>
<dbReference type="Pfam" id="PF00149">
    <property type="entry name" value="Metallophos"/>
    <property type="match status" value="1"/>
</dbReference>
<evidence type="ECO:0000256" key="5">
    <source>
        <dbReference type="ARBA" id="ARBA00022801"/>
    </source>
</evidence>
<evidence type="ECO:0000259" key="8">
    <source>
        <dbReference type="Pfam" id="PF00149"/>
    </source>
</evidence>
<keyword evidence="7" id="KW-0255">Endonuclease</keyword>
<dbReference type="EMBL" id="FOBS01000001">
    <property type="protein sequence ID" value="SEL94552.1"/>
    <property type="molecule type" value="Genomic_DNA"/>
</dbReference>
<dbReference type="OrthoDB" id="9773856at2"/>
<evidence type="ECO:0000256" key="1">
    <source>
        <dbReference type="ARBA" id="ARBA00010555"/>
    </source>
</evidence>
<comment type="subunit">
    <text evidence="2 7">Heterodimer of SbcC and SbcD.</text>
</comment>
<evidence type="ECO:0000256" key="4">
    <source>
        <dbReference type="ARBA" id="ARBA00022722"/>
    </source>
</evidence>
<dbReference type="Pfam" id="PF12320">
    <property type="entry name" value="SbcD_C"/>
    <property type="match status" value="1"/>
</dbReference>
<dbReference type="InterPro" id="IPR026843">
    <property type="entry name" value="SbcD_C"/>
</dbReference>
<evidence type="ECO:0000313" key="11">
    <source>
        <dbReference type="Proteomes" id="UP000198744"/>
    </source>
</evidence>
<comment type="function">
    <text evidence="7">SbcCD cleaves DNA hairpin structures. These structures can inhibit DNA replication and are intermediates in certain DNA recombination reactions. The complex acts as a 3'-&gt;5' double strand exonuclease that can open hairpins. It also has a 5' single-strand endonuclease activity.</text>
</comment>
<dbReference type="Gene3D" id="3.60.21.10">
    <property type="match status" value="1"/>
</dbReference>
<evidence type="ECO:0000259" key="9">
    <source>
        <dbReference type="Pfam" id="PF12320"/>
    </source>
</evidence>
<dbReference type="GO" id="GO:0006310">
    <property type="term" value="P:DNA recombination"/>
    <property type="evidence" value="ECO:0007669"/>
    <property type="project" value="UniProtKB-KW"/>
</dbReference>
<dbReference type="CDD" id="cd00840">
    <property type="entry name" value="MPP_Mre11_N"/>
    <property type="match status" value="1"/>
</dbReference>
<feature type="domain" description="Calcineurin-like phosphoesterase" evidence="8">
    <location>
        <begin position="1"/>
        <end position="236"/>
    </location>
</feature>
<dbReference type="PANTHER" id="PTHR30337">
    <property type="entry name" value="COMPONENT OF ATP-DEPENDENT DSDNA EXONUCLEASE"/>
    <property type="match status" value="1"/>
</dbReference>
<dbReference type="STRING" id="43775.SAMN04489760_10198"/>
<dbReference type="GO" id="GO:0004519">
    <property type="term" value="F:endonuclease activity"/>
    <property type="evidence" value="ECO:0007669"/>
    <property type="project" value="UniProtKB-KW"/>
</dbReference>
<keyword evidence="7" id="KW-0235">DNA replication</keyword>
<keyword evidence="5 7" id="KW-0378">Hydrolase</keyword>
<dbReference type="RefSeq" id="WP_093881814.1">
    <property type="nucleotide sequence ID" value="NZ_FOBS01000001.1"/>
</dbReference>
<evidence type="ECO:0000256" key="6">
    <source>
        <dbReference type="ARBA" id="ARBA00022839"/>
    </source>
</evidence>
<dbReference type="PANTHER" id="PTHR30337:SF0">
    <property type="entry name" value="NUCLEASE SBCCD SUBUNIT D"/>
    <property type="match status" value="1"/>
</dbReference>
<dbReference type="InterPro" id="IPR029052">
    <property type="entry name" value="Metallo-depent_PP-like"/>
</dbReference>
<evidence type="ECO:0000256" key="7">
    <source>
        <dbReference type="RuleBase" id="RU363069"/>
    </source>
</evidence>
<evidence type="ECO:0000313" key="10">
    <source>
        <dbReference type="EMBL" id="SEL94552.1"/>
    </source>
</evidence>
<proteinExistence type="inferred from homology"/>
<sequence>MKLLHTSDWHIGRTLYGRKRYDEYEAFLNWLADLIEAEEIDVLLVSGDVFDNSTPSNRAQELYYRFLCRAASSSSRSVVITAGNHDSPSFLNAPKELLKFLNIFVVGHASEQSEEELIVLTGSDGEPRLILCAVPYLRDHDIRTAEAGESPEDKERKIVEGIRRHYRSVCEAAERTRAELGKPVPIVAMGHLFAAGGQTIDGDGVRELYIGSLAQVGRDVFPECIDYLALGHLHIPQKVSGSDFVRYSGSPLPIGFGEAGQEKSVTLVHFSSGIPAVSTIPVPRFQELKTLRGDWATLVRQIDGLKAEGRPIWLEITYEGNEIASTLREKLDEAVAGTAIEILRVKNNRVLERALSGENKEETLDDLDVTEVFQRCLDAHEIPAEQRRALMDAYGEILVFLNEADLQVE</sequence>
<protein>
    <recommendedName>
        <fullName evidence="3 7">Nuclease SbcCD subunit D</fullName>
    </recommendedName>
</protein>
<dbReference type="Proteomes" id="UP000198744">
    <property type="component" value="Unassembled WGS sequence"/>
</dbReference>
<keyword evidence="6 7" id="KW-0269">Exonuclease</keyword>
<keyword evidence="7" id="KW-0233">DNA recombination</keyword>
<reference evidence="10 11" key="1">
    <citation type="submission" date="2016-10" db="EMBL/GenBank/DDBJ databases">
        <authorList>
            <person name="de Groot N.N."/>
        </authorList>
    </citation>
    <scope>NUCLEOTIDE SEQUENCE [LARGE SCALE GENOMIC DNA]</scope>
    <source>
        <strain evidence="10 11">DSM 8423</strain>
    </source>
</reference>
<dbReference type="InterPro" id="IPR041796">
    <property type="entry name" value="Mre11_N"/>
</dbReference>
<dbReference type="GO" id="GO:0008408">
    <property type="term" value="F:3'-5' exonuclease activity"/>
    <property type="evidence" value="ECO:0007669"/>
    <property type="project" value="InterPro"/>
</dbReference>
<keyword evidence="4 7" id="KW-0540">Nuclease</keyword>
<dbReference type="GO" id="GO:0006260">
    <property type="term" value="P:DNA replication"/>
    <property type="evidence" value="ECO:0007669"/>
    <property type="project" value="UniProtKB-KW"/>
</dbReference>
<dbReference type="SUPFAM" id="SSF56300">
    <property type="entry name" value="Metallo-dependent phosphatases"/>
    <property type="match status" value="1"/>
</dbReference>
<dbReference type="AlphaFoldDB" id="A0A1H7UBW5"/>
<dbReference type="InterPro" id="IPR004843">
    <property type="entry name" value="Calcineurin-like_PHP"/>
</dbReference>
<dbReference type="Gene3D" id="3.30.160.720">
    <property type="match status" value="1"/>
</dbReference>
<evidence type="ECO:0000256" key="3">
    <source>
        <dbReference type="ARBA" id="ARBA00013365"/>
    </source>
</evidence>
<dbReference type="InterPro" id="IPR004593">
    <property type="entry name" value="SbcD"/>
</dbReference>
<dbReference type="InterPro" id="IPR050535">
    <property type="entry name" value="DNA_Repair-Maintenance_Comp"/>
</dbReference>
<feature type="domain" description="Nuclease SbcCD subunit D C-terminal" evidence="9">
    <location>
        <begin position="284"/>
        <end position="380"/>
    </location>
</feature>